<sequence>MRRNEFVEYIIGDQLAGMSGMSAKAMFSGFGIYREGTIVGIVIDDELYLKADATNEAKYKAMGSAPFVYDRKGGKRVAMSYWKVPPEVLEDRERISELVDDAYEINLKKAVEKSGMKKRKRKTRTA</sequence>
<name>A0A1G2DCZ6_9BACT</name>
<dbReference type="PANTHER" id="PTHR36121:SF1">
    <property type="entry name" value="PROTEIN SXY"/>
    <property type="match status" value="1"/>
</dbReference>
<protein>
    <recommendedName>
        <fullName evidence="1">TfoX N-terminal domain-containing protein</fullName>
    </recommendedName>
</protein>
<dbReference type="PANTHER" id="PTHR36121">
    <property type="entry name" value="PROTEIN SXY"/>
    <property type="match status" value="1"/>
</dbReference>
<dbReference type="Gene3D" id="3.30.1460.30">
    <property type="entry name" value="YgaC/TfoX-N like chaperone"/>
    <property type="match status" value="1"/>
</dbReference>
<dbReference type="InterPro" id="IPR007076">
    <property type="entry name" value="TfoX_N"/>
</dbReference>
<feature type="domain" description="TfoX N-terminal" evidence="1">
    <location>
        <begin position="13"/>
        <end position="104"/>
    </location>
</feature>
<dbReference type="InterPro" id="IPR047525">
    <property type="entry name" value="TfoX-like"/>
</dbReference>
<dbReference type="SUPFAM" id="SSF159894">
    <property type="entry name" value="YgaC/TfoX-N like"/>
    <property type="match status" value="1"/>
</dbReference>
<dbReference type="AlphaFoldDB" id="A0A1G2DCZ6"/>
<evidence type="ECO:0000259" key="1">
    <source>
        <dbReference type="Pfam" id="PF04993"/>
    </source>
</evidence>
<proteinExistence type="predicted"/>
<reference evidence="2 3" key="1">
    <citation type="journal article" date="2016" name="Nat. Commun.">
        <title>Thousands of microbial genomes shed light on interconnected biogeochemical processes in an aquifer system.</title>
        <authorList>
            <person name="Anantharaman K."/>
            <person name="Brown C.T."/>
            <person name="Hug L.A."/>
            <person name="Sharon I."/>
            <person name="Castelle C.J."/>
            <person name="Probst A.J."/>
            <person name="Thomas B.C."/>
            <person name="Singh A."/>
            <person name="Wilkins M.J."/>
            <person name="Karaoz U."/>
            <person name="Brodie E.L."/>
            <person name="Williams K.H."/>
            <person name="Hubbard S.S."/>
            <person name="Banfield J.F."/>
        </authorList>
    </citation>
    <scope>NUCLEOTIDE SEQUENCE [LARGE SCALE GENOMIC DNA]</scope>
</reference>
<dbReference type="Proteomes" id="UP000178636">
    <property type="component" value="Unassembled WGS sequence"/>
</dbReference>
<organism evidence="2 3">
    <name type="scientific">Candidatus Lloydbacteria bacterium RIFCSPHIGHO2_02_FULL_54_17</name>
    <dbReference type="NCBI Taxonomy" id="1798664"/>
    <lineage>
        <taxon>Bacteria</taxon>
        <taxon>Candidatus Lloydiibacteriota</taxon>
    </lineage>
</organism>
<dbReference type="Pfam" id="PF04993">
    <property type="entry name" value="TfoX_N"/>
    <property type="match status" value="1"/>
</dbReference>
<comment type="caution">
    <text evidence="2">The sequence shown here is derived from an EMBL/GenBank/DDBJ whole genome shotgun (WGS) entry which is preliminary data.</text>
</comment>
<evidence type="ECO:0000313" key="3">
    <source>
        <dbReference type="Proteomes" id="UP000178636"/>
    </source>
</evidence>
<dbReference type="EMBL" id="MHLO01000033">
    <property type="protein sequence ID" value="OGZ11515.1"/>
    <property type="molecule type" value="Genomic_DNA"/>
</dbReference>
<accession>A0A1G2DCZ6</accession>
<gene>
    <name evidence="2" type="ORF">A3C93_01070</name>
</gene>
<evidence type="ECO:0000313" key="2">
    <source>
        <dbReference type="EMBL" id="OGZ11515.1"/>
    </source>
</evidence>